<evidence type="ECO:0000313" key="1">
    <source>
        <dbReference type="EMBL" id="CAG8645455.1"/>
    </source>
</evidence>
<evidence type="ECO:0000313" key="2">
    <source>
        <dbReference type="Proteomes" id="UP000789366"/>
    </source>
</evidence>
<proteinExistence type="predicted"/>
<name>A0ACA9NAK7_9GLOM</name>
<accession>A0ACA9NAK7</accession>
<keyword evidence="2" id="KW-1185">Reference proteome</keyword>
<reference evidence="1" key="1">
    <citation type="submission" date="2021-06" db="EMBL/GenBank/DDBJ databases">
        <authorList>
            <person name="Kallberg Y."/>
            <person name="Tangrot J."/>
            <person name="Rosling A."/>
        </authorList>
    </citation>
    <scope>NUCLEOTIDE SEQUENCE</scope>
    <source>
        <strain evidence="1">28 12/20/2015</strain>
    </source>
</reference>
<dbReference type="EMBL" id="CAJVPW010013487">
    <property type="protein sequence ID" value="CAG8645455.1"/>
    <property type="molecule type" value="Genomic_DNA"/>
</dbReference>
<protein>
    <submittedName>
        <fullName evidence="1">12068_t:CDS:1</fullName>
    </submittedName>
</protein>
<dbReference type="Proteomes" id="UP000789366">
    <property type="component" value="Unassembled WGS sequence"/>
</dbReference>
<organism evidence="1 2">
    <name type="scientific">Cetraspora pellucida</name>
    <dbReference type="NCBI Taxonomy" id="1433469"/>
    <lineage>
        <taxon>Eukaryota</taxon>
        <taxon>Fungi</taxon>
        <taxon>Fungi incertae sedis</taxon>
        <taxon>Mucoromycota</taxon>
        <taxon>Glomeromycotina</taxon>
        <taxon>Glomeromycetes</taxon>
        <taxon>Diversisporales</taxon>
        <taxon>Gigasporaceae</taxon>
        <taxon>Cetraspora</taxon>
    </lineage>
</organism>
<gene>
    <name evidence="1" type="ORF">SPELUC_LOCUS8725</name>
</gene>
<sequence length="156" mass="18323">MNQEQLVAIYYKLFELSNNKAEIDKEPEKLTDQELFNNTITKEEHQRNHLITLVQNLPNEEVLVAKHLITTMRYPNGSDKGKLLSPYLQKKAHKYITNNFYKHQLSSESIQNTNSKLVLENKRLQRQTKKLIKKTQSLGAQTQHLYNQKSHHIAEI</sequence>
<comment type="caution">
    <text evidence="1">The sequence shown here is derived from an EMBL/GenBank/DDBJ whole genome shotgun (WGS) entry which is preliminary data.</text>
</comment>
<feature type="non-terminal residue" evidence="1">
    <location>
        <position position="156"/>
    </location>
</feature>